<evidence type="ECO:0000256" key="6">
    <source>
        <dbReference type="SAM" id="MobiDB-lite"/>
    </source>
</evidence>
<keyword evidence="3 8" id="KW-0240">DNA-directed RNA polymerase</keyword>
<reference evidence="8 9" key="1">
    <citation type="submission" date="2015-07" db="EMBL/GenBank/DDBJ databases">
        <title>The genome of Dufourea novaeangliae.</title>
        <authorList>
            <person name="Pan H."/>
            <person name="Kapheim K."/>
        </authorList>
    </citation>
    <scope>NUCLEOTIDE SEQUENCE [LARGE SCALE GENOMIC DNA]</scope>
    <source>
        <strain evidence="8">0120121106</strain>
        <tissue evidence="8">Whole body</tissue>
    </source>
</reference>
<dbReference type="InterPro" id="IPR012340">
    <property type="entry name" value="NA-bd_OB-fold"/>
</dbReference>
<feature type="compositionally biased region" description="Polar residues" evidence="6">
    <location>
        <begin position="570"/>
        <end position="588"/>
    </location>
</feature>
<dbReference type="PANTHER" id="PTHR12709">
    <property type="entry name" value="DNA-DIRECTED RNA POLYMERASE II, III"/>
    <property type="match status" value="1"/>
</dbReference>
<proteinExistence type="inferred from homology"/>
<dbReference type="InterPro" id="IPR041178">
    <property type="entry name" value="RPA43_OB"/>
</dbReference>
<evidence type="ECO:0000259" key="7">
    <source>
        <dbReference type="Pfam" id="PF17875"/>
    </source>
</evidence>
<evidence type="ECO:0000313" key="8">
    <source>
        <dbReference type="EMBL" id="KZC05016.1"/>
    </source>
</evidence>
<keyword evidence="5" id="KW-0539">Nucleus</keyword>
<evidence type="ECO:0000256" key="4">
    <source>
        <dbReference type="ARBA" id="ARBA00023163"/>
    </source>
</evidence>
<dbReference type="GO" id="GO:0006362">
    <property type="term" value="P:transcription elongation by RNA polymerase I"/>
    <property type="evidence" value="ECO:0007669"/>
    <property type="project" value="TreeGrafter"/>
</dbReference>
<dbReference type="Gene3D" id="3.30.1490.120">
    <property type="entry name" value="RNA polymerase Rpb7-like, N-terminal domain"/>
    <property type="match status" value="1"/>
</dbReference>
<feature type="region of interest" description="Disordered" evidence="6">
    <location>
        <begin position="562"/>
        <end position="588"/>
    </location>
</feature>
<protein>
    <submittedName>
        <fullName evidence="8">DNA-directed RNA polymerase I subunit RPA43</fullName>
    </submittedName>
</protein>
<keyword evidence="9" id="KW-1185">Reference proteome</keyword>
<dbReference type="InterPro" id="IPR036898">
    <property type="entry name" value="RNA_pol_Rpb7-like_N_sf"/>
</dbReference>
<keyword evidence="4" id="KW-0804">Transcription</keyword>
<dbReference type="Pfam" id="PF17875">
    <property type="entry name" value="RPA43_OB"/>
    <property type="match status" value="1"/>
</dbReference>
<evidence type="ECO:0000256" key="1">
    <source>
        <dbReference type="ARBA" id="ARBA00004123"/>
    </source>
</evidence>
<dbReference type="STRING" id="178035.A0A154NZB3"/>
<comment type="similarity">
    <text evidence="2">Belongs to the eukaryotic RPB7/RPC8 RNA polymerase subunit family.</text>
</comment>
<evidence type="ECO:0000313" key="9">
    <source>
        <dbReference type="Proteomes" id="UP000076502"/>
    </source>
</evidence>
<dbReference type="GO" id="GO:0005736">
    <property type="term" value="C:RNA polymerase I complex"/>
    <property type="evidence" value="ECO:0007669"/>
    <property type="project" value="TreeGrafter"/>
</dbReference>
<dbReference type="InterPro" id="IPR045113">
    <property type="entry name" value="Rpb7-like"/>
</dbReference>
<dbReference type="AlphaFoldDB" id="A0A154NZB3"/>
<evidence type="ECO:0000256" key="5">
    <source>
        <dbReference type="ARBA" id="ARBA00023242"/>
    </source>
</evidence>
<dbReference type="EMBL" id="KQ434785">
    <property type="protein sequence ID" value="KZC05016.1"/>
    <property type="molecule type" value="Genomic_DNA"/>
</dbReference>
<dbReference type="PANTHER" id="PTHR12709:SF5">
    <property type="entry name" value="DNA-DIRECTED RNA POLYMERASE I SUBUNIT RPA43"/>
    <property type="match status" value="1"/>
</dbReference>
<dbReference type="GO" id="GO:0006352">
    <property type="term" value="P:DNA-templated transcription initiation"/>
    <property type="evidence" value="ECO:0007669"/>
    <property type="project" value="InterPro"/>
</dbReference>
<dbReference type="OMA" id="CLVVETH"/>
<feature type="domain" description="RPA43 OB" evidence="7">
    <location>
        <begin position="104"/>
        <end position="223"/>
    </location>
</feature>
<dbReference type="Gene3D" id="2.40.50.140">
    <property type="entry name" value="Nucleic acid-binding proteins"/>
    <property type="match status" value="1"/>
</dbReference>
<organism evidence="8 9">
    <name type="scientific">Dufourea novaeangliae</name>
    <name type="common">Sweat bee</name>
    <dbReference type="NCBI Taxonomy" id="178035"/>
    <lineage>
        <taxon>Eukaryota</taxon>
        <taxon>Metazoa</taxon>
        <taxon>Ecdysozoa</taxon>
        <taxon>Arthropoda</taxon>
        <taxon>Hexapoda</taxon>
        <taxon>Insecta</taxon>
        <taxon>Pterygota</taxon>
        <taxon>Neoptera</taxon>
        <taxon>Endopterygota</taxon>
        <taxon>Hymenoptera</taxon>
        <taxon>Apocrita</taxon>
        <taxon>Aculeata</taxon>
        <taxon>Apoidea</taxon>
        <taxon>Anthophila</taxon>
        <taxon>Halictidae</taxon>
        <taxon>Rophitinae</taxon>
        <taxon>Dufourea</taxon>
    </lineage>
</organism>
<accession>A0A154NZB3</accession>
<comment type="subcellular location">
    <subcellularLocation>
        <location evidence="1">Nucleus</location>
    </subcellularLocation>
</comment>
<name>A0A154NZB3_DUFNO</name>
<evidence type="ECO:0000256" key="2">
    <source>
        <dbReference type="ARBA" id="ARBA00009307"/>
    </source>
</evidence>
<dbReference type="OrthoDB" id="10250504at2759"/>
<dbReference type="Proteomes" id="UP000076502">
    <property type="component" value="Unassembled WGS sequence"/>
</dbReference>
<evidence type="ECO:0000256" key="3">
    <source>
        <dbReference type="ARBA" id="ARBA00022478"/>
    </source>
</evidence>
<sequence>MKFKTYTGITWSTLELTGLLEDEDSRVFFEKFKKHFGLHPFHLTNLNAALNEILSSNLNSYDTELKGFLLAYKNPKLLTPLGEIFYDTCFIHVDIEAEFYVFRPEVGCLLKGTINKKGLDYIGVLVHKTFNVSIPKPDDKDNWLGESLEIGQEVKFVVTLFDSNSKLPFIRGTLNPDNYLEGCRLSEQKLNRISNQNNKECVINRIESKSKKRKKHTFLAIDSENSSDEDTFQIKKETPTQRKTKKTFEREEVTKFNEDKKVKQINKTIPNMIKEEIMQEYKPEKSTSSKKNIQKKLRDHSSESSVEEFSDLKSHKRISKKLSVVKSQDEIKNIKLEDGDVSEIERKWKKSFSKRKQLDETDSSVDLAEDKHVKSKNISKRLKTTDVDSNETLINIKMEPLNDQYISEVNYERSPEKKKHKKHKHSTKLVLPISDTNGNVEKSFGKCSRKDSESPVQNIRTDSFEITEKASKKISELNPFTCNSNYMENDEDNMFKKKRKKHSKKLSDASEIIMDGFEDIVMKIEKSNDSYDDTIGNLQNDDVEASLHNIKIKKKEFITDSASDEDPIDTCNQNVKQKNSKYSPNKQVNGSECDFSRVKVKIEDCSDS</sequence>
<gene>
    <name evidence="8" type="ORF">WN55_04836</name>
</gene>
<feature type="region of interest" description="Disordered" evidence="6">
    <location>
        <begin position="281"/>
        <end position="302"/>
    </location>
</feature>